<dbReference type="EMBL" id="JBHSMJ010000012">
    <property type="protein sequence ID" value="MFC5448908.1"/>
    <property type="molecule type" value="Genomic_DNA"/>
</dbReference>
<sequence length="170" mass="19532">MAAKQIKLRAFETHDIHELHRWSNDPDAIRTVGRIPQTLEQIEKLVEKKRSRGDLCLAAEDGAGRLIGWVFLKDIEHDHGRAAIGILLAPEARGQGYGQIVMEQMIDIGFQQLRLNRIYLTTRGFNDRAIRLYEKIGFVIEGKLRQHAFMDGVYTDTYLMGLLASEWKQK</sequence>
<reference evidence="3" key="1">
    <citation type="journal article" date="2019" name="Int. J. Syst. Evol. Microbiol.">
        <title>The Global Catalogue of Microorganisms (GCM) 10K type strain sequencing project: providing services to taxonomists for standard genome sequencing and annotation.</title>
        <authorList>
            <consortium name="The Broad Institute Genomics Platform"/>
            <consortium name="The Broad Institute Genome Sequencing Center for Infectious Disease"/>
            <person name="Wu L."/>
            <person name="Ma J."/>
        </authorList>
    </citation>
    <scope>NUCLEOTIDE SEQUENCE [LARGE SCALE GENOMIC DNA]</scope>
    <source>
        <strain evidence="3">KACC 11904</strain>
    </source>
</reference>
<accession>A0ABW0K648</accession>
<name>A0ABW0K648_9BACL</name>
<dbReference type="Pfam" id="PF13302">
    <property type="entry name" value="Acetyltransf_3"/>
    <property type="match status" value="1"/>
</dbReference>
<organism evidence="2 3">
    <name type="scientific">Paenibacillus aestuarii</name>
    <dbReference type="NCBI Taxonomy" id="516965"/>
    <lineage>
        <taxon>Bacteria</taxon>
        <taxon>Bacillati</taxon>
        <taxon>Bacillota</taxon>
        <taxon>Bacilli</taxon>
        <taxon>Bacillales</taxon>
        <taxon>Paenibacillaceae</taxon>
        <taxon>Paenibacillus</taxon>
    </lineage>
</organism>
<dbReference type="InterPro" id="IPR000182">
    <property type="entry name" value="GNAT_dom"/>
</dbReference>
<protein>
    <submittedName>
        <fullName evidence="2">GNAT family N-acetyltransferase</fullName>
        <ecNumber evidence="2">2.3.-.-</ecNumber>
    </submittedName>
</protein>
<dbReference type="Proteomes" id="UP001596044">
    <property type="component" value="Unassembled WGS sequence"/>
</dbReference>
<dbReference type="InterPro" id="IPR016181">
    <property type="entry name" value="Acyl_CoA_acyltransferase"/>
</dbReference>
<comment type="caution">
    <text evidence="2">The sequence shown here is derived from an EMBL/GenBank/DDBJ whole genome shotgun (WGS) entry which is preliminary data.</text>
</comment>
<dbReference type="PROSITE" id="PS51186">
    <property type="entry name" value="GNAT"/>
    <property type="match status" value="1"/>
</dbReference>
<keyword evidence="2" id="KW-0012">Acyltransferase</keyword>
<gene>
    <name evidence="2" type="ORF">ACFPOG_11575</name>
</gene>
<dbReference type="EC" id="2.3.-.-" evidence="2"/>
<evidence type="ECO:0000313" key="2">
    <source>
        <dbReference type="EMBL" id="MFC5448908.1"/>
    </source>
</evidence>
<evidence type="ECO:0000259" key="1">
    <source>
        <dbReference type="PROSITE" id="PS51186"/>
    </source>
</evidence>
<evidence type="ECO:0000313" key="3">
    <source>
        <dbReference type="Proteomes" id="UP001596044"/>
    </source>
</evidence>
<dbReference type="Gene3D" id="3.40.630.30">
    <property type="match status" value="1"/>
</dbReference>
<dbReference type="PANTHER" id="PTHR43415">
    <property type="entry name" value="SPERMIDINE N(1)-ACETYLTRANSFERASE"/>
    <property type="match status" value="1"/>
</dbReference>
<proteinExistence type="predicted"/>
<dbReference type="RefSeq" id="WP_270878747.1">
    <property type="nucleotide sequence ID" value="NZ_JAQFVF010000021.1"/>
</dbReference>
<keyword evidence="2" id="KW-0808">Transferase</keyword>
<dbReference type="PANTHER" id="PTHR43415:SF3">
    <property type="entry name" value="GNAT-FAMILY ACETYLTRANSFERASE"/>
    <property type="match status" value="1"/>
</dbReference>
<dbReference type="CDD" id="cd04301">
    <property type="entry name" value="NAT_SF"/>
    <property type="match status" value="1"/>
</dbReference>
<keyword evidence="3" id="KW-1185">Reference proteome</keyword>
<dbReference type="SUPFAM" id="SSF55729">
    <property type="entry name" value="Acyl-CoA N-acyltransferases (Nat)"/>
    <property type="match status" value="1"/>
</dbReference>
<feature type="domain" description="N-acetyltransferase" evidence="1">
    <location>
        <begin position="6"/>
        <end position="165"/>
    </location>
</feature>
<dbReference type="GO" id="GO:0016746">
    <property type="term" value="F:acyltransferase activity"/>
    <property type="evidence" value="ECO:0007669"/>
    <property type="project" value="UniProtKB-KW"/>
</dbReference>